<dbReference type="AlphaFoldDB" id="A0A7K7M4Z5"/>
<proteinExistence type="predicted"/>
<dbReference type="GO" id="GO:0005879">
    <property type="term" value="C:axonemal microtubule"/>
    <property type="evidence" value="ECO:0007669"/>
    <property type="project" value="TreeGrafter"/>
</dbReference>
<evidence type="ECO:0000256" key="2">
    <source>
        <dbReference type="ARBA" id="ARBA00004245"/>
    </source>
</evidence>
<accession>A0A7K7M4Z5</accession>
<sequence>PLRYIPKLKELVKHEAEKNKSQWKTMGPAKVAVPSPHDFLQKHSKEPKLAPKKKEQDGKRLLPLLPPRTYHPVIHIKKNFITKNAVAVITGEPKKPRHFCVDTRQGDKYLLEPSGLYPKYIKKKNYGVVPKCVTRRKEEMKREEEEYQASVLEQLKKKAMKTLPEEERTNILKALKKKWEKINHAYQSLPVLTDTTYKRMHKEELELKLKQLEHDIAAIEKHKNIYIADV</sequence>
<feature type="non-terminal residue" evidence="8">
    <location>
        <position position="1"/>
    </location>
</feature>
<keyword evidence="3" id="KW-0963">Cytoplasm</keyword>
<keyword evidence="9" id="KW-1185">Reference proteome</keyword>
<evidence type="ECO:0000256" key="1">
    <source>
        <dbReference type="ARBA" id="ARBA00004138"/>
    </source>
</evidence>
<comment type="caution">
    <text evidence="8">The sequence shown here is derived from an EMBL/GenBank/DDBJ whole genome shotgun (WGS) entry which is preliminary data.</text>
</comment>
<feature type="compositionally biased region" description="Basic and acidic residues" evidence="6">
    <location>
        <begin position="39"/>
        <end position="59"/>
    </location>
</feature>
<evidence type="ECO:0000256" key="5">
    <source>
        <dbReference type="ARBA" id="ARBA00023273"/>
    </source>
</evidence>
<dbReference type="PANTHER" id="PTHR21490">
    <property type="entry name" value="ENKURIN-RELATED"/>
    <property type="match status" value="1"/>
</dbReference>
<dbReference type="Proteomes" id="UP000540762">
    <property type="component" value="Unassembled WGS sequence"/>
</dbReference>
<evidence type="ECO:0000256" key="4">
    <source>
        <dbReference type="ARBA" id="ARBA00023212"/>
    </source>
</evidence>
<reference evidence="8 9" key="1">
    <citation type="submission" date="2019-09" db="EMBL/GenBank/DDBJ databases">
        <title>Bird 10,000 Genomes (B10K) Project - Family phase.</title>
        <authorList>
            <person name="Zhang G."/>
        </authorList>
    </citation>
    <scope>NUCLEOTIDE SEQUENCE [LARGE SCALE GENOMIC DNA]</scope>
    <source>
        <strain evidence="8">OUT-0037</strain>
        <tissue evidence="8">Liver</tissue>
    </source>
</reference>
<dbReference type="PANTHER" id="PTHR21490:SF0">
    <property type="entry name" value="ENKURIN"/>
    <property type="match status" value="1"/>
</dbReference>
<evidence type="ECO:0000259" key="7">
    <source>
        <dbReference type="PROSITE" id="PS51665"/>
    </source>
</evidence>
<dbReference type="InterPro" id="IPR052102">
    <property type="entry name" value="Enkurin_domain-protein"/>
</dbReference>
<dbReference type="GO" id="GO:0001669">
    <property type="term" value="C:acrosomal vesicle"/>
    <property type="evidence" value="ECO:0007669"/>
    <property type="project" value="TreeGrafter"/>
</dbReference>
<name>A0A7K7M4Z5_9PASS</name>
<evidence type="ECO:0000256" key="6">
    <source>
        <dbReference type="SAM" id="MobiDB-lite"/>
    </source>
</evidence>
<dbReference type="PROSITE" id="PS51665">
    <property type="entry name" value="ENKURIN"/>
    <property type="match status" value="1"/>
</dbReference>
<feature type="non-terminal residue" evidence="8">
    <location>
        <position position="230"/>
    </location>
</feature>
<dbReference type="Pfam" id="PF13864">
    <property type="entry name" value="Enkurin"/>
    <property type="match status" value="1"/>
</dbReference>
<protein>
    <submittedName>
        <fullName evidence="8">ENKUR protein</fullName>
    </submittedName>
</protein>
<evidence type="ECO:0000256" key="3">
    <source>
        <dbReference type="ARBA" id="ARBA00022490"/>
    </source>
</evidence>
<keyword evidence="4" id="KW-0206">Cytoskeleton</keyword>
<dbReference type="InterPro" id="IPR027012">
    <property type="entry name" value="Enkurin_dom"/>
</dbReference>
<evidence type="ECO:0000313" key="9">
    <source>
        <dbReference type="Proteomes" id="UP000540762"/>
    </source>
</evidence>
<keyword evidence="5" id="KW-0966">Cell projection</keyword>
<gene>
    <name evidence="8" type="primary">Enkur</name>
    <name evidence="8" type="ORF">BRAATR_R02814</name>
</gene>
<organism evidence="8 9">
    <name type="scientific">Brachypodius melanocephalos</name>
    <name type="common">black-headed bulbul</name>
    <dbReference type="NCBI Taxonomy" id="3235156"/>
    <lineage>
        <taxon>Eukaryota</taxon>
        <taxon>Metazoa</taxon>
        <taxon>Chordata</taxon>
        <taxon>Craniata</taxon>
        <taxon>Vertebrata</taxon>
        <taxon>Euteleostomi</taxon>
        <taxon>Archelosauria</taxon>
        <taxon>Archosauria</taxon>
        <taxon>Dinosauria</taxon>
        <taxon>Saurischia</taxon>
        <taxon>Theropoda</taxon>
        <taxon>Coelurosauria</taxon>
        <taxon>Aves</taxon>
        <taxon>Neognathae</taxon>
        <taxon>Neoaves</taxon>
        <taxon>Telluraves</taxon>
        <taxon>Australaves</taxon>
        <taxon>Passeriformes</taxon>
        <taxon>Sylvioidea</taxon>
        <taxon>Pycnonotidae</taxon>
        <taxon>Brachypodius</taxon>
    </lineage>
</organism>
<feature type="domain" description="Enkurin" evidence="7">
    <location>
        <begin position="135"/>
        <end position="227"/>
    </location>
</feature>
<dbReference type="EMBL" id="VZSR01001283">
    <property type="protein sequence ID" value="NWZ37998.1"/>
    <property type="molecule type" value="Genomic_DNA"/>
</dbReference>
<feature type="region of interest" description="Disordered" evidence="6">
    <location>
        <begin position="16"/>
        <end position="59"/>
    </location>
</feature>
<evidence type="ECO:0000313" key="8">
    <source>
        <dbReference type="EMBL" id="NWZ37998.1"/>
    </source>
</evidence>
<dbReference type="GO" id="GO:0005516">
    <property type="term" value="F:calmodulin binding"/>
    <property type="evidence" value="ECO:0007669"/>
    <property type="project" value="TreeGrafter"/>
</dbReference>
<comment type="subcellular location">
    <subcellularLocation>
        <location evidence="1">Cell projection</location>
        <location evidence="1">Cilium</location>
    </subcellularLocation>
    <subcellularLocation>
        <location evidence="2">Cytoplasm</location>
        <location evidence="2">Cytoskeleton</location>
    </subcellularLocation>
</comment>